<dbReference type="AlphaFoldDB" id="A0A1S2VKI0"/>
<protein>
    <submittedName>
        <fullName evidence="1">Uncharacterized protein</fullName>
    </submittedName>
</protein>
<proteinExistence type="predicted"/>
<reference evidence="1 2" key="1">
    <citation type="submission" date="2016-10" db="EMBL/GenBank/DDBJ databases">
        <title>Arsenicibacter rosenii gen. nov., sp. nov., an efficient arsenic-methylating bacterium isolated from an arsenic-contaminated paddy soil.</title>
        <authorList>
            <person name="Huang K."/>
        </authorList>
    </citation>
    <scope>NUCLEOTIDE SEQUENCE [LARGE SCALE GENOMIC DNA]</scope>
    <source>
        <strain evidence="1 2">SM-1</strain>
    </source>
</reference>
<accession>A0A1S2VKI0</accession>
<name>A0A1S2VKI0_9BACT</name>
<keyword evidence="2" id="KW-1185">Reference proteome</keyword>
<comment type="caution">
    <text evidence="1">The sequence shown here is derived from an EMBL/GenBank/DDBJ whole genome shotgun (WGS) entry which is preliminary data.</text>
</comment>
<dbReference type="Proteomes" id="UP000181790">
    <property type="component" value="Unassembled WGS sequence"/>
</dbReference>
<evidence type="ECO:0000313" key="2">
    <source>
        <dbReference type="Proteomes" id="UP000181790"/>
    </source>
</evidence>
<sequence>MQSAQRHIQQWIKLISHLAVALCCLLLPTRSAGSRPLVQKQAFISYVKAEPVTSEPGNYPTLHKHPADALATVRISLPPLSSPDLAPHLIVPFFGTPAFSRIQQPHRSYFLFCFLRSVFEHQIAINAP</sequence>
<dbReference type="EMBL" id="MORL01000004">
    <property type="protein sequence ID" value="OIN59243.1"/>
    <property type="molecule type" value="Genomic_DNA"/>
</dbReference>
<gene>
    <name evidence="1" type="ORF">BLX24_09645</name>
</gene>
<organism evidence="1 2">
    <name type="scientific">Arsenicibacter rosenii</name>
    <dbReference type="NCBI Taxonomy" id="1750698"/>
    <lineage>
        <taxon>Bacteria</taxon>
        <taxon>Pseudomonadati</taxon>
        <taxon>Bacteroidota</taxon>
        <taxon>Cytophagia</taxon>
        <taxon>Cytophagales</taxon>
        <taxon>Spirosomataceae</taxon>
        <taxon>Arsenicibacter</taxon>
    </lineage>
</organism>
<dbReference type="RefSeq" id="WP_071502927.1">
    <property type="nucleotide sequence ID" value="NZ_MORL01000004.1"/>
</dbReference>
<dbReference type="OrthoDB" id="961678at2"/>
<evidence type="ECO:0000313" key="1">
    <source>
        <dbReference type="EMBL" id="OIN59243.1"/>
    </source>
</evidence>